<dbReference type="Proteomes" id="UP001497516">
    <property type="component" value="Chromosome 6"/>
</dbReference>
<accession>A0AAV2F8A8</accession>
<evidence type="ECO:0000313" key="3">
    <source>
        <dbReference type="EMBL" id="CAL1394440.1"/>
    </source>
</evidence>
<dbReference type="PANTHER" id="PTHR46033:SF8">
    <property type="entry name" value="PROTEIN MAINTENANCE OF MERISTEMS-LIKE"/>
    <property type="match status" value="1"/>
</dbReference>
<reference evidence="3 4" key="1">
    <citation type="submission" date="2024-04" db="EMBL/GenBank/DDBJ databases">
        <authorList>
            <person name="Fracassetti M."/>
        </authorList>
    </citation>
    <scope>NUCLEOTIDE SEQUENCE [LARGE SCALE GENOMIC DNA]</scope>
</reference>
<sequence length="373" mass="40524">MKKKNSPKVRRKKKADVVRRDSHSTVGQLSLSRGTTSTPTPESAPVWQANWSDSIDEDDDDDGEAEVGNAPDAGDAAGDAAGDHAGDAAGDAEDGDAPPQADLGVGKTSRVGISSTASSHFRGPDGRYASRPSSEDGGDGNRKRKTTRKAMSWFLTAESPMCSGGPVIPDVIPSFGGHIGLVLWNSPEQDRGVLDGFHRPKAIETLRRYKWSAEGSKEMVEATGLSHLTGCMKQHLDMALLSAFVERWQPDTNTFHMPFGEISILLHDVHHILQIPVDGEMMGDEASPDTLKSDMGGLVRLSVDAHVGGKWKSKWYDNGAMHAEGLLVRGGELKIKEMEVQCYLFVLLGSTLFVDKSRDRLRPSINLFLKDHR</sequence>
<feature type="compositionally biased region" description="Acidic residues" evidence="1">
    <location>
        <begin position="54"/>
        <end position="65"/>
    </location>
</feature>
<dbReference type="GO" id="GO:0010073">
    <property type="term" value="P:meristem maintenance"/>
    <property type="evidence" value="ECO:0007669"/>
    <property type="project" value="InterPro"/>
</dbReference>
<feature type="region of interest" description="Disordered" evidence="1">
    <location>
        <begin position="1"/>
        <end position="145"/>
    </location>
</feature>
<feature type="compositionally biased region" description="Basic residues" evidence="1">
    <location>
        <begin position="1"/>
        <end position="14"/>
    </location>
</feature>
<dbReference type="InterPro" id="IPR019557">
    <property type="entry name" value="AminoTfrase-like_pln_mobile"/>
</dbReference>
<keyword evidence="4" id="KW-1185">Reference proteome</keyword>
<evidence type="ECO:0000256" key="1">
    <source>
        <dbReference type="SAM" id="MobiDB-lite"/>
    </source>
</evidence>
<evidence type="ECO:0000313" key="4">
    <source>
        <dbReference type="Proteomes" id="UP001497516"/>
    </source>
</evidence>
<dbReference type="AlphaFoldDB" id="A0AAV2F8A8"/>
<name>A0AAV2F8A8_9ROSI</name>
<feature type="compositionally biased region" description="Low complexity" evidence="1">
    <location>
        <begin position="70"/>
        <end position="80"/>
    </location>
</feature>
<proteinExistence type="predicted"/>
<organism evidence="3 4">
    <name type="scientific">Linum trigynum</name>
    <dbReference type="NCBI Taxonomy" id="586398"/>
    <lineage>
        <taxon>Eukaryota</taxon>
        <taxon>Viridiplantae</taxon>
        <taxon>Streptophyta</taxon>
        <taxon>Embryophyta</taxon>
        <taxon>Tracheophyta</taxon>
        <taxon>Spermatophyta</taxon>
        <taxon>Magnoliopsida</taxon>
        <taxon>eudicotyledons</taxon>
        <taxon>Gunneridae</taxon>
        <taxon>Pentapetalae</taxon>
        <taxon>rosids</taxon>
        <taxon>fabids</taxon>
        <taxon>Malpighiales</taxon>
        <taxon>Linaceae</taxon>
        <taxon>Linum</taxon>
    </lineage>
</organism>
<gene>
    <name evidence="3" type="ORF">LTRI10_LOCUS34944</name>
</gene>
<feature type="domain" description="Aminotransferase-like plant mobile" evidence="2">
    <location>
        <begin position="231"/>
        <end position="362"/>
    </location>
</feature>
<feature type="compositionally biased region" description="Polar residues" evidence="1">
    <location>
        <begin position="24"/>
        <end position="41"/>
    </location>
</feature>
<dbReference type="InterPro" id="IPR044824">
    <property type="entry name" value="MAIN-like"/>
</dbReference>
<dbReference type="PANTHER" id="PTHR46033">
    <property type="entry name" value="PROTEIN MAIN-LIKE 2"/>
    <property type="match status" value="1"/>
</dbReference>
<evidence type="ECO:0000259" key="2">
    <source>
        <dbReference type="Pfam" id="PF10536"/>
    </source>
</evidence>
<dbReference type="Pfam" id="PF10536">
    <property type="entry name" value="PMD"/>
    <property type="match status" value="1"/>
</dbReference>
<dbReference type="EMBL" id="OZ034819">
    <property type="protein sequence ID" value="CAL1394440.1"/>
    <property type="molecule type" value="Genomic_DNA"/>
</dbReference>
<protein>
    <recommendedName>
        <fullName evidence="2">Aminotransferase-like plant mobile domain-containing protein</fullName>
    </recommendedName>
</protein>